<evidence type="ECO:0000313" key="4">
    <source>
        <dbReference type="Proteomes" id="UP001268089"/>
    </source>
</evidence>
<comment type="subcellular location">
    <subcellularLocation>
        <location evidence="2">Cell membrane</location>
        <topology evidence="2">Lipid-anchor</topology>
    </subcellularLocation>
</comment>
<accession>A0ABU1ZWA2</accession>
<keyword evidence="2" id="KW-0449">Lipoprotein</keyword>
<keyword evidence="2" id="KW-0812">Transmembrane</keyword>
<keyword evidence="4" id="KW-1185">Reference proteome</keyword>
<dbReference type="PANTHER" id="PTHR30203:SF32">
    <property type="entry name" value="CATION EFFLUX SYSTEM PROTEIN CUSC"/>
    <property type="match status" value="1"/>
</dbReference>
<organism evidence="3 4">
    <name type="scientific">Rhodoferax saidenbachensis</name>
    <dbReference type="NCBI Taxonomy" id="1484693"/>
    <lineage>
        <taxon>Bacteria</taxon>
        <taxon>Pseudomonadati</taxon>
        <taxon>Pseudomonadota</taxon>
        <taxon>Betaproteobacteria</taxon>
        <taxon>Burkholderiales</taxon>
        <taxon>Comamonadaceae</taxon>
        <taxon>Rhodoferax</taxon>
    </lineage>
</organism>
<comment type="caution">
    <text evidence="3">The sequence shown here is derived from an EMBL/GenBank/DDBJ whole genome shotgun (WGS) entry which is preliminary data.</text>
</comment>
<dbReference type="InterPro" id="IPR010131">
    <property type="entry name" value="MdtP/NodT-like"/>
</dbReference>
<dbReference type="InterPro" id="IPR003423">
    <property type="entry name" value="OMP_efflux"/>
</dbReference>
<dbReference type="Gene3D" id="1.20.1600.10">
    <property type="entry name" value="Outer membrane efflux proteins (OEP)"/>
    <property type="match status" value="1"/>
</dbReference>
<keyword evidence="2" id="KW-0564">Palmitate</keyword>
<keyword evidence="2" id="KW-0472">Membrane</keyword>
<keyword evidence="2" id="KW-1134">Transmembrane beta strand</keyword>
<name>A0ABU1ZWA2_9BURK</name>
<dbReference type="PANTHER" id="PTHR30203">
    <property type="entry name" value="OUTER MEMBRANE CATION EFFLUX PROTEIN"/>
    <property type="match status" value="1"/>
</dbReference>
<evidence type="ECO:0000313" key="3">
    <source>
        <dbReference type="EMBL" id="MDR7308821.1"/>
    </source>
</evidence>
<evidence type="ECO:0000256" key="2">
    <source>
        <dbReference type="RuleBase" id="RU362097"/>
    </source>
</evidence>
<comment type="similarity">
    <text evidence="1 2">Belongs to the outer membrane factor (OMF) (TC 1.B.17) family.</text>
</comment>
<dbReference type="SUPFAM" id="SSF56954">
    <property type="entry name" value="Outer membrane efflux proteins (OEP)"/>
    <property type="match status" value="1"/>
</dbReference>
<dbReference type="NCBIfam" id="TIGR01845">
    <property type="entry name" value="outer_NodT"/>
    <property type="match status" value="1"/>
</dbReference>
<sequence length="482" mass="51755">MDTTSELNPMSKHFSPSRPALRLATLSAALWLAGCSFIPTFTRPAAPVAASFPQAAQPAAADARTAADIEWQSFFKDARLKRLIELSLENNRDLRVAALNIDATRAKLQVARADQLPTVNAGLTGSRGPATNGAIVSSYTAGLSVTSYELDFFGRVRALSQAAQAQLLATEEARKTVQISLVASVANTYLTLLADDELLRVTRETLKTRQDSLRLMQLKYDNEAASKLDLSTAQSLLEAAKVSLAQQTRQRAQDESSLVLLLGQPMPADLPTGLSLSEQGFLSDLPAGVPSELLVRRPDVRQAEQNLLALNANIGAARAAFFPKITLTASAGVASNDLDTLFSNGTSAWTFVPQLLMPIFDAGRNKANLEAAKVNKDIAIAQYEKAIQSGFKEVADALAGRATLADQLQAQAAQLEAEQTRMSLTDLRFKNGAANSFDVLDAQRSLFTAQQAVVQVQALQLQNLVTLYKVLGGGWTESPAQQ</sequence>
<protein>
    <submittedName>
        <fullName evidence="3">Multidrug efflux system outer membrane protein</fullName>
    </submittedName>
</protein>
<gene>
    <name evidence="3" type="ORF">J2X15_004144</name>
</gene>
<evidence type="ECO:0000256" key="1">
    <source>
        <dbReference type="ARBA" id="ARBA00007613"/>
    </source>
</evidence>
<dbReference type="Gene3D" id="2.20.200.10">
    <property type="entry name" value="Outer membrane efflux proteins (OEP)"/>
    <property type="match status" value="1"/>
</dbReference>
<dbReference type="Proteomes" id="UP001268089">
    <property type="component" value="Unassembled WGS sequence"/>
</dbReference>
<dbReference type="Pfam" id="PF02321">
    <property type="entry name" value="OEP"/>
    <property type="match status" value="2"/>
</dbReference>
<proteinExistence type="inferred from homology"/>
<reference evidence="3 4" key="1">
    <citation type="submission" date="2023-07" db="EMBL/GenBank/DDBJ databases">
        <title>Sorghum-associated microbial communities from plants grown in Nebraska, USA.</title>
        <authorList>
            <person name="Schachtman D."/>
        </authorList>
    </citation>
    <scope>NUCLEOTIDE SEQUENCE [LARGE SCALE GENOMIC DNA]</scope>
    <source>
        <strain evidence="3 4">BE308</strain>
    </source>
</reference>
<dbReference type="EMBL" id="JAVDXO010000015">
    <property type="protein sequence ID" value="MDR7308821.1"/>
    <property type="molecule type" value="Genomic_DNA"/>
</dbReference>